<evidence type="ECO:0008006" key="2">
    <source>
        <dbReference type="Google" id="ProtNLM"/>
    </source>
</evidence>
<dbReference type="SUPFAM" id="SSF56925">
    <property type="entry name" value="OMPA-like"/>
    <property type="match status" value="1"/>
</dbReference>
<organism evidence="1">
    <name type="scientific">marine sediment metagenome</name>
    <dbReference type="NCBI Taxonomy" id="412755"/>
    <lineage>
        <taxon>unclassified sequences</taxon>
        <taxon>metagenomes</taxon>
        <taxon>ecological metagenomes</taxon>
    </lineage>
</organism>
<protein>
    <recommendedName>
        <fullName evidence="2">Outer membrane protein beta-barrel domain-containing protein</fullName>
    </recommendedName>
</protein>
<reference evidence="1" key="1">
    <citation type="journal article" date="2015" name="Nature">
        <title>Complex archaea that bridge the gap between prokaryotes and eukaryotes.</title>
        <authorList>
            <person name="Spang A."/>
            <person name="Saw J.H."/>
            <person name="Jorgensen S.L."/>
            <person name="Zaremba-Niedzwiedzka K."/>
            <person name="Martijn J."/>
            <person name="Lind A.E."/>
            <person name="van Eijk R."/>
            <person name="Schleper C."/>
            <person name="Guy L."/>
            <person name="Ettema T.J."/>
        </authorList>
    </citation>
    <scope>NUCLEOTIDE SEQUENCE</scope>
</reference>
<dbReference type="InterPro" id="IPR011250">
    <property type="entry name" value="OMP/PagP_B-barrel"/>
</dbReference>
<proteinExistence type="predicted"/>
<sequence length="273" mass="29878">MYCEEVKNTSDRKEEGYILVLVLPPNRNPNNYNIMRKNEFKTRYGIYQNETKDTTFRISDKVFCLLFLFFAGLTGIQAQNFERGDIMIGTDLGSGLVNSATDGLLGINIGLNNGAGFNAGISPKIGYFLNESFLIGAAINIGFSKSPEDDAGEAIETFGYGLQGLTRFYITPRDVGANNLPSKTRFFVENNLGMSGLAINNGPSTIGFAFGFGPGLAYFLTENVALETTLKYNGLLGSRTEDYQNSLGLNIGIQIFLDRGNTVDIIERDNNGL</sequence>
<gene>
    <name evidence="1" type="ORF">LCGC14_0911390</name>
</gene>
<name>A0A0F9PED1_9ZZZZ</name>
<dbReference type="AlphaFoldDB" id="A0A0F9PED1"/>
<dbReference type="Gene3D" id="2.40.160.20">
    <property type="match status" value="1"/>
</dbReference>
<comment type="caution">
    <text evidence="1">The sequence shown here is derived from an EMBL/GenBank/DDBJ whole genome shotgun (WGS) entry which is preliminary data.</text>
</comment>
<accession>A0A0F9PED1</accession>
<evidence type="ECO:0000313" key="1">
    <source>
        <dbReference type="EMBL" id="KKN22812.1"/>
    </source>
</evidence>
<dbReference type="EMBL" id="LAZR01003029">
    <property type="protein sequence ID" value="KKN22812.1"/>
    <property type="molecule type" value="Genomic_DNA"/>
</dbReference>